<dbReference type="PRINTS" id="PR01438">
    <property type="entry name" value="UNVRSLSTRESS"/>
</dbReference>
<proteinExistence type="inferred from homology"/>
<dbReference type="RefSeq" id="WP_048073714.1">
    <property type="nucleotide sequence ID" value="NZ_CALCVY010000150.1"/>
</dbReference>
<dbReference type="Pfam" id="PF00582">
    <property type="entry name" value="Usp"/>
    <property type="match status" value="1"/>
</dbReference>
<dbReference type="GeneID" id="26738840"/>
<dbReference type="KEGG" id="mfc:BRM9_1775"/>
<protein>
    <submittedName>
        <fullName evidence="3 6">Universal stress protein</fullName>
    </submittedName>
</protein>
<reference evidence="4" key="2">
    <citation type="submission" date="2014-08" db="EMBL/GenBank/DDBJ databases">
        <authorList>
            <person name="Wibberg D."/>
        </authorList>
    </citation>
    <scope>NUCLEOTIDE SEQUENCE</scope>
</reference>
<dbReference type="EMBL" id="CP006933">
    <property type="protein sequence ID" value="AIS32583.1"/>
    <property type="molecule type" value="Genomic_DNA"/>
</dbReference>
<dbReference type="AlphaFoldDB" id="A0A090IB44"/>
<reference evidence="6" key="4">
    <citation type="submission" date="2020-10" db="EMBL/GenBank/DDBJ databases">
        <title>Dehalococcoides mccartyi of a TCE/Cr reducing biochatode.</title>
        <authorList>
            <person name="Matturro B."/>
        </authorList>
    </citation>
    <scope>NUCLEOTIDE SEQUENCE</scope>
    <source>
        <strain evidence="6">Bin2</strain>
    </source>
</reference>
<dbReference type="Proteomes" id="UP000062768">
    <property type="component" value="Chromosome I"/>
</dbReference>
<dbReference type="PANTHER" id="PTHR46268:SF6">
    <property type="entry name" value="UNIVERSAL STRESS PROTEIN UP12"/>
    <property type="match status" value="1"/>
</dbReference>
<reference evidence="3" key="1">
    <citation type="submission" date="2013-12" db="EMBL/GenBank/DDBJ databases">
        <title>The complete genome sequence of Methanobacterium sp. BRM9.</title>
        <authorList>
            <consortium name="Pastoral Greenhouse Gas Research Consortium"/>
            <person name="Kelly W.J."/>
            <person name="Leahy S.C."/>
            <person name="Perry R."/>
            <person name="Li D."/>
            <person name="Altermann E."/>
            <person name="Lambie S.C."/>
            <person name="Attwood G.T."/>
        </authorList>
    </citation>
    <scope>NUCLEOTIDE SEQUENCE [LARGE SCALE GENOMIC DNA]</scope>
    <source>
        <strain evidence="3">BRM9</strain>
    </source>
</reference>
<dbReference type="PATRIC" id="fig|2162.10.peg.607"/>
<dbReference type="KEGG" id="mfi:DSM1535_2414"/>
<gene>
    <name evidence="3" type="primary">uspA4</name>
    <name evidence="3" type="ORF">BRM9_1775</name>
    <name evidence="4" type="ORF">DSM1535_2414</name>
    <name evidence="6" type="ORF">ISP06_01005</name>
    <name evidence="5" type="ORF">MB9_0583</name>
</gene>
<dbReference type="EMBL" id="LN734822">
    <property type="protein sequence ID" value="CEL24228.1"/>
    <property type="molecule type" value="Genomic_DNA"/>
</dbReference>
<dbReference type="STRING" id="2162.BRM9_1775"/>
<evidence type="ECO:0000259" key="2">
    <source>
        <dbReference type="Pfam" id="PF00582"/>
    </source>
</evidence>
<dbReference type="Proteomes" id="UP000606900">
    <property type="component" value="Unassembled WGS sequence"/>
</dbReference>
<accession>A0A090IB44</accession>
<evidence type="ECO:0000256" key="1">
    <source>
        <dbReference type="ARBA" id="ARBA00008791"/>
    </source>
</evidence>
<dbReference type="InterPro" id="IPR014729">
    <property type="entry name" value="Rossmann-like_a/b/a_fold"/>
</dbReference>
<keyword evidence="7" id="KW-1185">Reference proteome</keyword>
<dbReference type="OrthoDB" id="105697at2157"/>
<dbReference type="Gene3D" id="3.40.50.620">
    <property type="entry name" value="HUPs"/>
    <property type="match status" value="1"/>
</dbReference>
<dbReference type="CDD" id="cd00293">
    <property type="entry name" value="USP-like"/>
    <property type="match status" value="1"/>
</dbReference>
<comment type="similarity">
    <text evidence="1">Belongs to the universal stress protein A family.</text>
</comment>
<evidence type="ECO:0000313" key="7">
    <source>
        <dbReference type="Proteomes" id="UP000062768"/>
    </source>
</evidence>
<dbReference type="Proteomes" id="UP000029661">
    <property type="component" value="Chromosome"/>
</dbReference>
<evidence type="ECO:0000313" key="5">
    <source>
        <dbReference type="EMBL" id="CEL24228.1"/>
    </source>
</evidence>
<evidence type="ECO:0000313" key="6">
    <source>
        <dbReference type="EMBL" id="MBF4474036.1"/>
    </source>
</evidence>
<evidence type="ECO:0000313" key="3">
    <source>
        <dbReference type="EMBL" id="AIS32583.1"/>
    </source>
</evidence>
<dbReference type="InterPro" id="IPR006016">
    <property type="entry name" value="UspA"/>
</dbReference>
<name>A0A090IB44_METFO</name>
<dbReference type="SUPFAM" id="SSF52402">
    <property type="entry name" value="Adenine nucleotide alpha hydrolases-like"/>
    <property type="match status" value="1"/>
</dbReference>
<dbReference type="PANTHER" id="PTHR46268">
    <property type="entry name" value="STRESS RESPONSE PROTEIN NHAX"/>
    <property type="match status" value="1"/>
</dbReference>
<dbReference type="InterPro" id="IPR006015">
    <property type="entry name" value="Universal_stress_UspA"/>
</dbReference>
<sequence>MILYKKILLPTDGSEYSEKAGEYAIWIADKSLSQIIVLNVVDTSYLRSLPQRDLELSLENEFQEEGNAAVQKFSQTLEKSQCEGKCSIPMVSMIKKGKPAQEIVKTIEEEGIDLVVIGASGKHGFNRLYPGSVTESVVRLASCPVLVVK</sequence>
<organism evidence="4">
    <name type="scientific">Methanobacterium formicicum</name>
    <dbReference type="NCBI Taxonomy" id="2162"/>
    <lineage>
        <taxon>Archaea</taxon>
        <taxon>Methanobacteriati</taxon>
        <taxon>Methanobacteriota</taxon>
        <taxon>Methanomada group</taxon>
        <taxon>Methanobacteria</taxon>
        <taxon>Methanobacteriales</taxon>
        <taxon>Methanobacteriaceae</taxon>
        <taxon>Methanobacterium</taxon>
    </lineage>
</organism>
<feature type="domain" description="UspA" evidence="2">
    <location>
        <begin position="4"/>
        <end position="149"/>
    </location>
</feature>
<dbReference type="EMBL" id="LN515531">
    <property type="protein sequence ID" value="CEA14865.1"/>
    <property type="molecule type" value="Genomic_DNA"/>
</dbReference>
<reference evidence="5" key="3">
    <citation type="submission" date="2014-09" db="EMBL/GenBank/DDBJ databases">
        <authorList>
            <person name="Bishop-Lilly K.A."/>
            <person name="Broomall S.M."/>
            <person name="Chain P.S."/>
            <person name="Chertkov O."/>
            <person name="Coyne S.R."/>
            <person name="Daligault H.E."/>
            <person name="Davenport K.W."/>
            <person name="Erkkila T."/>
            <person name="Frey K.G."/>
            <person name="Gibbons H.S."/>
            <person name="Gu W."/>
            <person name="Jaissle J."/>
            <person name="Johnson S.L."/>
            <person name="Koroleva G.I."/>
            <person name="Ladner J.T."/>
            <person name="Lo C.-C."/>
            <person name="Minogue T.D."/>
            <person name="Munk C."/>
            <person name="Palacios G.F."/>
            <person name="Redden C.L."/>
            <person name="Rosenzweig C.N."/>
            <person name="Scholz M.B."/>
            <person name="Teshima H."/>
            <person name="Xu Y."/>
        </authorList>
    </citation>
    <scope>NUCLEOTIDE SEQUENCE</scope>
    <source>
        <strain evidence="5">Mb9</strain>
    </source>
</reference>
<dbReference type="EMBL" id="JADIIL010000007">
    <property type="protein sequence ID" value="MBF4474036.1"/>
    <property type="molecule type" value="Genomic_DNA"/>
</dbReference>
<evidence type="ECO:0000313" key="4">
    <source>
        <dbReference type="EMBL" id="CEA14865.1"/>
    </source>
</evidence>